<evidence type="ECO:0000313" key="3">
    <source>
        <dbReference type="Proteomes" id="UP000199477"/>
    </source>
</evidence>
<dbReference type="STRING" id="500610.SAMN02799615_02556"/>
<dbReference type="Pfam" id="PF08241">
    <property type="entry name" value="Methyltransf_11"/>
    <property type="match status" value="1"/>
</dbReference>
<dbReference type="CDD" id="cd02440">
    <property type="entry name" value="AdoMet_MTases"/>
    <property type="match status" value="1"/>
</dbReference>
<gene>
    <name evidence="2" type="ORF">SAMN02799615_02556</name>
</gene>
<dbReference type="Proteomes" id="UP000199477">
    <property type="component" value="Unassembled WGS sequence"/>
</dbReference>
<keyword evidence="2" id="KW-0808">Transferase</keyword>
<name>A0A1I2GBC5_9GAMM</name>
<dbReference type="InterPro" id="IPR029063">
    <property type="entry name" value="SAM-dependent_MTases_sf"/>
</dbReference>
<dbReference type="EMBL" id="FONH01000008">
    <property type="protein sequence ID" value="SFF14227.1"/>
    <property type="molecule type" value="Genomic_DNA"/>
</dbReference>
<evidence type="ECO:0000259" key="1">
    <source>
        <dbReference type="Pfam" id="PF08241"/>
    </source>
</evidence>
<dbReference type="InterPro" id="IPR013216">
    <property type="entry name" value="Methyltransf_11"/>
</dbReference>
<reference evidence="3" key="1">
    <citation type="submission" date="2016-10" db="EMBL/GenBank/DDBJ databases">
        <authorList>
            <person name="Varghese N."/>
            <person name="Submissions S."/>
        </authorList>
    </citation>
    <scope>NUCLEOTIDE SEQUENCE [LARGE SCALE GENOMIC DNA]</scope>
    <source>
        <strain evidence="3">UNC178MFTsu3.1</strain>
    </source>
</reference>
<dbReference type="SUPFAM" id="SSF53335">
    <property type="entry name" value="S-adenosyl-L-methionine-dependent methyltransferases"/>
    <property type="match status" value="1"/>
</dbReference>
<protein>
    <submittedName>
        <fullName evidence="2">Methyltransferase domain-containing protein</fullName>
    </submittedName>
</protein>
<dbReference type="GO" id="GO:0032259">
    <property type="term" value="P:methylation"/>
    <property type="evidence" value="ECO:0007669"/>
    <property type="project" value="UniProtKB-KW"/>
</dbReference>
<evidence type="ECO:0000313" key="2">
    <source>
        <dbReference type="EMBL" id="SFF14227.1"/>
    </source>
</evidence>
<dbReference type="AlphaFoldDB" id="A0A1I2GBC5"/>
<dbReference type="RefSeq" id="WP_051548759.1">
    <property type="nucleotide sequence ID" value="NZ_FONH01000008.1"/>
</dbReference>
<proteinExistence type="predicted"/>
<organism evidence="2 3">
    <name type="scientific">Dyella marensis</name>
    <dbReference type="NCBI Taxonomy" id="500610"/>
    <lineage>
        <taxon>Bacteria</taxon>
        <taxon>Pseudomonadati</taxon>
        <taxon>Pseudomonadota</taxon>
        <taxon>Gammaproteobacteria</taxon>
        <taxon>Lysobacterales</taxon>
        <taxon>Rhodanobacteraceae</taxon>
        <taxon>Dyella</taxon>
    </lineage>
</organism>
<feature type="domain" description="Methyltransferase type 11" evidence="1">
    <location>
        <begin position="107"/>
        <end position="192"/>
    </location>
</feature>
<keyword evidence="3" id="KW-1185">Reference proteome</keyword>
<dbReference type="GO" id="GO:0008757">
    <property type="term" value="F:S-adenosylmethionine-dependent methyltransferase activity"/>
    <property type="evidence" value="ECO:0007669"/>
    <property type="project" value="InterPro"/>
</dbReference>
<accession>A0A1I2GBC5</accession>
<keyword evidence="2" id="KW-0489">Methyltransferase</keyword>
<dbReference type="Gene3D" id="3.40.50.150">
    <property type="entry name" value="Vaccinia Virus protein VP39"/>
    <property type="match status" value="1"/>
</dbReference>
<sequence length="277" mass="30407">MHVFRFEAYAARQESKELVGCWLHSRDFCEAAGRRKSVARLCSACGELVDLAVSAPGGQVETREGLQCPRCGLNARVRAGISLLRGLVDPASASIYVTEQATSTYAWMQAHHQGALYGSEFEPDAAKRGKLAANLQHLGGQGEINFEDVTRLTLPDASQDAVLTFDVLEHVPDYRAALREFARVLKPGGSLVATFPFTDQPPTITRASINAKGQIEHHLPPEYHGDPISGGVLCFYHFGWDVLEEARQAGFGKVEMVMPWAPEQGIVYGNWTLLARR</sequence>